<proteinExistence type="predicted"/>
<dbReference type="RefSeq" id="WP_240634975.1">
    <property type="nucleotide sequence ID" value="NZ_AGJP01000001.1"/>
</dbReference>
<reference evidence="1 2" key="1">
    <citation type="submission" date="2018-06" db="EMBL/GenBank/DDBJ databases">
        <title>Genomic Encyclopedia of Type Strains, Phase IV (KMG-IV): sequencing the most valuable type-strain genomes for metagenomic binning, comparative biology and taxonomic classification.</title>
        <authorList>
            <person name="Goeker M."/>
        </authorList>
    </citation>
    <scope>NUCLEOTIDE SEQUENCE [LARGE SCALE GENOMIC DNA]</scope>
    <source>
        <strain evidence="1 2">DSM 30166</strain>
    </source>
</reference>
<comment type="caution">
    <text evidence="1">The sequence shown here is derived from an EMBL/GenBank/DDBJ whole genome shotgun (WGS) entry which is preliminary data.</text>
</comment>
<accession>A0A366I4C6</accession>
<name>A0A366I4C6_9GAMM</name>
<evidence type="ECO:0000313" key="2">
    <source>
        <dbReference type="Proteomes" id="UP000253046"/>
    </source>
</evidence>
<sequence length="40" mass="4483">MTYQWEEGNALLSGNRVRKNQSLALPAWGVSIVEGRVVRP</sequence>
<organism evidence="1 2">
    <name type="scientific">Brenneria salicis ATCC 15712 = DSM 30166</name>
    <dbReference type="NCBI Taxonomy" id="714314"/>
    <lineage>
        <taxon>Bacteria</taxon>
        <taxon>Pseudomonadati</taxon>
        <taxon>Pseudomonadota</taxon>
        <taxon>Gammaproteobacteria</taxon>
        <taxon>Enterobacterales</taxon>
        <taxon>Pectobacteriaceae</taxon>
        <taxon>Brenneria</taxon>
    </lineage>
</organism>
<dbReference type="AlphaFoldDB" id="A0A366I4C6"/>
<protein>
    <submittedName>
        <fullName evidence="1">Uncharacterized protein</fullName>
    </submittedName>
</protein>
<dbReference type="Proteomes" id="UP000253046">
    <property type="component" value="Unassembled WGS sequence"/>
</dbReference>
<gene>
    <name evidence="1" type="ORF">DES54_11443</name>
</gene>
<keyword evidence="2" id="KW-1185">Reference proteome</keyword>
<dbReference type="EMBL" id="QNRY01000014">
    <property type="protein sequence ID" value="RBP62864.1"/>
    <property type="molecule type" value="Genomic_DNA"/>
</dbReference>
<evidence type="ECO:0000313" key="1">
    <source>
        <dbReference type="EMBL" id="RBP62864.1"/>
    </source>
</evidence>